<gene>
    <name evidence="5" type="ORF">E4U56_001877</name>
    <name evidence="4" type="ORF">E4U57_001570</name>
</gene>
<comment type="caution">
    <text evidence="5">The sequence shown here is derived from an EMBL/GenBank/DDBJ whole genome shotgun (WGS) entry which is preliminary data.</text>
</comment>
<dbReference type="AlphaFoldDB" id="A0A9P7MPV3"/>
<dbReference type="SUPFAM" id="SSF81296">
    <property type="entry name" value="E set domains"/>
    <property type="match status" value="1"/>
</dbReference>
<keyword evidence="6" id="KW-1185">Reference proteome</keyword>
<feature type="chain" id="PRO_5040468326" description="Phosphatidylglycerol/phosphatidylinositol transfer protein" evidence="2">
    <location>
        <begin position="18"/>
        <end position="187"/>
    </location>
</feature>
<dbReference type="SMART" id="SM00737">
    <property type="entry name" value="ML"/>
    <property type="match status" value="1"/>
</dbReference>
<sequence length="187" mass="21363">MRISVAILSALVVPLAALSIRDVDSPEDVSPTKDDMKLPGQSLIEHCLGKKTEEFIKFERFLVPKPPVPGKDFVYTTTVFLQKTIEKKAYMELTVHYGLVRILGMKLDFCQQLGGFRKVDYFKCHYRPFGIPHTITKTLTIPRDIPPGTYTVVADVYTVDHERIICLTTTVKFDKDSWRQHDDDEDA</sequence>
<evidence type="ECO:0000259" key="3">
    <source>
        <dbReference type="SMART" id="SM00737"/>
    </source>
</evidence>
<dbReference type="Pfam" id="PF02221">
    <property type="entry name" value="E1_DerP2_DerF2"/>
    <property type="match status" value="1"/>
</dbReference>
<organism evidence="5 7">
    <name type="scientific">Claviceps arundinis</name>
    <dbReference type="NCBI Taxonomy" id="1623583"/>
    <lineage>
        <taxon>Eukaryota</taxon>
        <taxon>Fungi</taxon>
        <taxon>Dikarya</taxon>
        <taxon>Ascomycota</taxon>
        <taxon>Pezizomycotina</taxon>
        <taxon>Sordariomycetes</taxon>
        <taxon>Hypocreomycetidae</taxon>
        <taxon>Hypocreales</taxon>
        <taxon>Clavicipitaceae</taxon>
        <taxon>Claviceps</taxon>
    </lineage>
</organism>
<dbReference type="Proteomes" id="UP000742024">
    <property type="component" value="Unassembled WGS sequence"/>
</dbReference>
<reference evidence="5 6" key="1">
    <citation type="journal article" date="2020" name="bioRxiv">
        <title>Whole genome comparisons of ergot fungi reveals the divergence and evolution of species within the genus Claviceps are the result of varying mechanisms driving genome evolution and host range expansion.</title>
        <authorList>
            <person name="Wyka S.A."/>
            <person name="Mondo S.J."/>
            <person name="Liu M."/>
            <person name="Dettman J."/>
            <person name="Nalam V."/>
            <person name="Broders K.D."/>
        </authorList>
    </citation>
    <scope>NUCLEOTIDE SEQUENCE</scope>
    <source>
        <strain evidence="5">CCC 1102</strain>
        <strain evidence="4 6">LM583</strain>
    </source>
</reference>
<dbReference type="EMBL" id="SRPR01000159">
    <property type="protein sequence ID" value="KAG5957966.1"/>
    <property type="molecule type" value="Genomic_DNA"/>
</dbReference>
<name>A0A9P7MPV3_9HYPO</name>
<dbReference type="Gene3D" id="2.60.40.770">
    <property type="match status" value="1"/>
</dbReference>
<evidence type="ECO:0000256" key="1">
    <source>
        <dbReference type="ARBA" id="ARBA00016056"/>
    </source>
</evidence>
<proteinExistence type="predicted"/>
<evidence type="ECO:0000256" key="2">
    <source>
        <dbReference type="SAM" id="SignalP"/>
    </source>
</evidence>
<accession>A0A9P7MPV3</accession>
<evidence type="ECO:0000313" key="6">
    <source>
        <dbReference type="Proteomes" id="UP000742024"/>
    </source>
</evidence>
<feature type="signal peptide" evidence="2">
    <location>
        <begin position="1"/>
        <end position="17"/>
    </location>
</feature>
<dbReference type="EMBL" id="SRPS01000157">
    <property type="protein sequence ID" value="KAG5965177.1"/>
    <property type="molecule type" value="Genomic_DNA"/>
</dbReference>
<dbReference type="InterPro" id="IPR014756">
    <property type="entry name" value="Ig_E-set"/>
</dbReference>
<dbReference type="OrthoDB" id="6409159at2759"/>
<evidence type="ECO:0000313" key="4">
    <source>
        <dbReference type="EMBL" id="KAG5957966.1"/>
    </source>
</evidence>
<evidence type="ECO:0000313" key="5">
    <source>
        <dbReference type="EMBL" id="KAG5965177.1"/>
    </source>
</evidence>
<evidence type="ECO:0000313" key="7">
    <source>
        <dbReference type="Proteomes" id="UP000784919"/>
    </source>
</evidence>
<feature type="domain" description="MD-2-related lipid-recognition" evidence="3">
    <location>
        <begin position="44"/>
        <end position="171"/>
    </location>
</feature>
<protein>
    <recommendedName>
        <fullName evidence="1">Phosphatidylglycerol/phosphatidylinositol transfer protein</fullName>
    </recommendedName>
</protein>
<dbReference type="Proteomes" id="UP000784919">
    <property type="component" value="Unassembled WGS sequence"/>
</dbReference>
<dbReference type="InterPro" id="IPR003172">
    <property type="entry name" value="ML_dom"/>
</dbReference>
<keyword evidence="2" id="KW-0732">Signal</keyword>